<gene>
    <name evidence="5" type="ORF">DHW03_04525</name>
</gene>
<dbReference type="PANTHER" id="PTHR30231:SF4">
    <property type="entry name" value="PROTEIN NEN2"/>
    <property type="match status" value="1"/>
</dbReference>
<dbReference type="Pfam" id="PF00929">
    <property type="entry name" value="RNase_T"/>
    <property type="match status" value="1"/>
</dbReference>
<keyword evidence="2" id="KW-0378">Hydrolase</keyword>
<dbReference type="SMART" id="SM00479">
    <property type="entry name" value="EXOIII"/>
    <property type="match status" value="1"/>
</dbReference>
<dbReference type="Proteomes" id="UP000245379">
    <property type="component" value="Unassembled WGS sequence"/>
</dbReference>
<dbReference type="GO" id="GO:0003676">
    <property type="term" value="F:nucleic acid binding"/>
    <property type="evidence" value="ECO:0007669"/>
    <property type="project" value="InterPro"/>
</dbReference>
<dbReference type="GO" id="GO:0006259">
    <property type="term" value="P:DNA metabolic process"/>
    <property type="evidence" value="ECO:0007669"/>
    <property type="project" value="UniProtKB-ARBA"/>
</dbReference>
<comment type="caution">
    <text evidence="5">The sequence shown here is derived from an EMBL/GenBank/DDBJ whole genome shotgun (WGS) entry which is preliminary data.</text>
</comment>
<protein>
    <submittedName>
        <fullName evidence="5">3'-5' exonuclease</fullName>
    </submittedName>
</protein>
<dbReference type="SUPFAM" id="SSF53098">
    <property type="entry name" value="Ribonuclease H-like"/>
    <property type="match status" value="1"/>
</dbReference>
<evidence type="ECO:0000256" key="1">
    <source>
        <dbReference type="ARBA" id="ARBA00022722"/>
    </source>
</evidence>
<sequence>MQDFFLVIDTETSGLPKNWNAPYSKEKNWPHIVQIAWIIYDSNYQEVKRENHFIKNDDFKIDKSAEKIHHITSDYLKIHGEALSEVMELFNNDMLKFKPLIIGHFIELDFHMINIELYRLGKENIFQNSKFYCTMLASANFANKAALSHLKLNRFYALLFNEEPADMHNALADALNTAKIFFHLLSNERISLTSVYQQEHRFTKALVFPNQSFFRRIIHRLWHGK</sequence>
<evidence type="ECO:0000313" key="5">
    <source>
        <dbReference type="EMBL" id="PWS29100.1"/>
    </source>
</evidence>
<dbReference type="InterPro" id="IPR012337">
    <property type="entry name" value="RNaseH-like_sf"/>
</dbReference>
<dbReference type="InterPro" id="IPR013520">
    <property type="entry name" value="Ribonucl_H"/>
</dbReference>
<accession>A0A317EQC8</accession>
<dbReference type="InterPro" id="IPR036397">
    <property type="entry name" value="RNaseH_sf"/>
</dbReference>
<name>A0A317EQC8_9SPHI</name>
<dbReference type="RefSeq" id="WP_109924529.1">
    <property type="nucleotide sequence ID" value="NZ_QGNZ01000001.1"/>
</dbReference>
<organism evidence="5 6">
    <name type="scientific">Pedobacter yonginense</name>
    <dbReference type="NCBI Taxonomy" id="651869"/>
    <lineage>
        <taxon>Bacteria</taxon>
        <taxon>Pseudomonadati</taxon>
        <taxon>Bacteroidota</taxon>
        <taxon>Sphingobacteriia</taxon>
        <taxon>Sphingobacteriales</taxon>
        <taxon>Sphingobacteriaceae</taxon>
        <taxon>Pedobacter</taxon>
    </lineage>
</organism>
<dbReference type="OrthoDB" id="9804290at2"/>
<dbReference type="CDD" id="cd06127">
    <property type="entry name" value="DEDDh"/>
    <property type="match status" value="1"/>
</dbReference>
<proteinExistence type="predicted"/>
<dbReference type="GO" id="GO:0008408">
    <property type="term" value="F:3'-5' exonuclease activity"/>
    <property type="evidence" value="ECO:0007669"/>
    <property type="project" value="TreeGrafter"/>
</dbReference>
<reference evidence="5 6" key="1">
    <citation type="submission" date="2018-05" db="EMBL/GenBank/DDBJ databases">
        <title>Pedobacter paludis sp. nov., isolated from wetland soil.</title>
        <authorList>
            <person name="Zhang Y."/>
            <person name="Wang G."/>
        </authorList>
    </citation>
    <scope>NUCLEOTIDE SEQUENCE [LARGE SCALE GENOMIC DNA]</scope>
    <source>
        <strain evidence="5 6">KCTC22721</strain>
    </source>
</reference>
<keyword evidence="6" id="KW-1185">Reference proteome</keyword>
<evidence type="ECO:0000256" key="3">
    <source>
        <dbReference type="ARBA" id="ARBA00022839"/>
    </source>
</evidence>
<dbReference type="EMBL" id="QGNZ01000001">
    <property type="protein sequence ID" value="PWS29100.1"/>
    <property type="molecule type" value="Genomic_DNA"/>
</dbReference>
<dbReference type="Gene3D" id="3.30.420.10">
    <property type="entry name" value="Ribonuclease H-like superfamily/Ribonuclease H"/>
    <property type="match status" value="1"/>
</dbReference>
<keyword evidence="1" id="KW-0540">Nuclease</keyword>
<dbReference type="AlphaFoldDB" id="A0A317EQC8"/>
<dbReference type="PANTHER" id="PTHR30231">
    <property type="entry name" value="DNA POLYMERASE III SUBUNIT EPSILON"/>
    <property type="match status" value="1"/>
</dbReference>
<evidence type="ECO:0000259" key="4">
    <source>
        <dbReference type="SMART" id="SM00479"/>
    </source>
</evidence>
<evidence type="ECO:0000313" key="6">
    <source>
        <dbReference type="Proteomes" id="UP000245379"/>
    </source>
</evidence>
<evidence type="ECO:0000256" key="2">
    <source>
        <dbReference type="ARBA" id="ARBA00022801"/>
    </source>
</evidence>
<keyword evidence="3 5" id="KW-0269">Exonuclease</keyword>
<feature type="domain" description="Exonuclease" evidence="4">
    <location>
        <begin position="4"/>
        <end position="190"/>
    </location>
</feature>